<dbReference type="HAMAP" id="MF_00376">
    <property type="entry name" value="Dephospho_CoA_kinase"/>
    <property type="match status" value="1"/>
</dbReference>
<dbReference type="GO" id="GO:0005737">
    <property type="term" value="C:cytoplasm"/>
    <property type="evidence" value="ECO:0007669"/>
    <property type="project" value="UniProtKB-SubCell"/>
</dbReference>
<comment type="catalytic activity">
    <reaction evidence="3">
        <text>3'-dephospho-CoA + ATP = ADP + CoA + H(+)</text>
        <dbReference type="Rhea" id="RHEA:18245"/>
        <dbReference type="ChEBI" id="CHEBI:15378"/>
        <dbReference type="ChEBI" id="CHEBI:30616"/>
        <dbReference type="ChEBI" id="CHEBI:57287"/>
        <dbReference type="ChEBI" id="CHEBI:57328"/>
        <dbReference type="ChEBI" id="CHEBI:456216"/>
        <dbReference type="EC" id="2.7.1.24"/>
    </reaction>
</comment>
<keyword evidence="3 5" id="KW-0418">Kinase</keyword>
<keyword evidence="3" id="KW-0808">Transferase</keyword>
<comment type="pathway">
    <text evidence="3">Cofactor biosynthesis; coenzyme A biosynthesis; CoA from (R)-pantothenate: step 5/5.</text>
</comment>
<evidence type="ECO:0000256" key="4">
    <source>
        <dbReference type="NCBIfam" id="TIGR00152"/>
    </source>
</evidence>
<dbReference type="Pfam" id="PF01121">
    <property type="entry name" value="CoaE"/>
    <property type="match status" value="1"/>
</dbReference>
<dbReference type="GO" id="GO:0004140">
    <property type="term" value="F:dephospho-CoA kinase activity"/>
    <property type="evidence" value="ECO:0007669"/>
    <property type="project" value="UniProtKB-UniRule"/>
</dbReference>
<evidence type="ECO:0000313" key="5">
    <source>
        <dbReference type="EMBL" id="KAF0134662.1"/>
    </source>
</evidence>
<dbReference type="GO" id="GO:0005524">
    <property type="term" value="F:ATP binding"/>
    <property type="evidence" value="ECO:0007669"/>
    <property type="project" value="UniProtKB-UniRule"/>
</dbReference>
<reference evidence="5 6" key="1">
    <citation type="submission" date="2019-12" db="EMBL/GenBank/DDBJ databases">
        <authorList>
            <person name="Wolfe R."/>
            <person name="Danczak R."/>
            <person name="Wilkins M."/>
        </authorList>
    </citation>
    <scope>NUCLEOTIDE SEQUENCE [LARGE SCALE GENOMIC DNA]</scope>
    <source>
        <strain evidence="5">X2_MaxBin.013</strain>
    </source>
</reference>
<keyword evidence="1 3" id="KW-0547">Nucleotide-binding</keyword>
<dbReference type="SUPFAM" id="SSF52540">
    <property type="entry name" value="P-loop containing nucleoside triphosphate hydrolases"/>
    <property type="match status" value="1"/>
</dbReference>
<comment type="function">
    <text evidence="3">Catalyzes the phosphorylation of the 3'-hydroxyl group of dephosphocoenzyme A to form coenzyme A.</text>
</comment>
<keyword evidence="3" id="KW-0173">Coenzyme A biosynthesis</keyword>
<evidence type="ECO:0000256" key="3">
    <source>
        <dbReference type="HAMAP-Rule" id="MF_00376"/>
    </source>
</evidence>
<proteinExistence type="inferred from homology"/>
<gene>
    <name evidence="3" type="primary">coaE</name>
    <name evidence="5" type="ORF">FD145_493</name>
</gene>
<sequence length="181" mass="20518">MKNVKVIGLTGSIASGKSETARMLKKSGAIVIEADKIGHDLLNKDINVKAKIKKAFGTTDRKKFGDLVFADKNKLEQLNQILHPKMRRNIQREINRLKRKKRIIVIDAALPHLFAGLVDEVWVVIASKEKRLQRLIKMGLSEDDAKKRINSQMSQKEYLKLADRIIKNEGKLEDLKAAILV</sequence>
<dbReference type="EC" id="2.7.1.24" evidence="3 4"/>
<comment type="subcellular location">
    <subcellularLocation>
        <location evidence="3">Cytoplasm</location>
    </subcellularLocation>
</comment>
<dbReference type="PANTHER" id="PTHR10695:SF46">
    <property type="entry name" value="BIFUNCTIONAL COENZYME A SYNTHASE-RELATED"/>
    <property type="match status" value="1"/>
</dbReference>
<comment type="caution">
    <text evidence="5">The sequence shown here is derived from an EMBL/GenBank/DDBJ whole genome shotgun (WGS) entry which is preliminary data.</text>
</comment>
<comment type="similarity">
    <text evidence="3">Belongs to the CoaE family.</text>
</comment>
<dbReference type="InterPro" id="IPR001977">
    <property type="entry name" value="Depp_CoAkinase"/>
</dbReference>
<dbReference type="PANTHER" id="PTHR10695">
    <property type="entry name" value="DEPHOSPHO-COA KINASE-RELATED"/>
    <property type="match status" value="1"/>
</dbReference>
<keyword evidence="3" id="KW-0963">Cytoplasm</keyword>
<protein>
    <recommendedName>
        <fullName evidence="3 4">Dephospho-CoA kinase</fullName>
        <ecNumber evidence="3 4">2.7.1.24</ecNumber>
    </recommendedName>
    <alternativeName>
        <fullName evidence="3">Dephosphocoenzyme A kinase</fullName>
    </alternativeName>
</protein>
<dbReference type="GO" id="GO:0015937">
    <property type="term" value="P:coenzyme A biosynthetic process"/>
    <property type="evidence" value="ECO:0007669"/>
    <property type="project" value="UniProtKB-UniRule"/>
</dbReference>
<feature type="binding site" evidence="3">
    <location>
        <begin position="14"/>
        <end position="19"/>
    </location>
    <ligand>
        <name>ATP</name>
        <dbReference type="ChEBI" id="CHEBI:30616"/>
    </ligand>
</feature>
<dbReference type="UniPathway" id="UPA00241">
    <property type="reaction ID" value="UER00356"/>
</dbReference>
<dbReference type="AlphaFoldDB" id="A0A833L1R1"/>
<dbReference type="PROSITE" id="PS51219">
    <property type="entry name" value="DPCK"/>
    <property type="match status" value="1"/>
</dbReference>
<evidence type="ECO:0000313" key="6">
    <source>
        <dbReference type="Proteomes" id="UP000488506"/>
    </source>
</evidence>
<evidence type="ECO:0000256" key="2">
    <source>
        <dbReference type="ARBA" id="ARBA00022840"/>
    </source>
</evidence>
<dbReference type="Gene3D" id="3.40.50.300">
    <property type="entry name" value="P-loop containing nucleotide triphosphate hydrolases"/>
    <property type="match status" value="1"/>
</dbReference>
<dbReference type="EMBL" id="WPAF01000006">
    <property type="protein sequence ID" value="KAF0134662.1"/>
    <property type="molecule type" value="Genomic_DNA"/>
</dbReference>
<dbReference type="NCBIfam" id="TIGR00152">
    <property type="entry name" value="dephospho-CoA kinase"/>
    <property type="match status" value="1"/>
</dbReference>
<dbReference type="CDD" id="cd02022">
    <property type="entry name" value="DPCK"/>
    <property type="match status" value="1"/>
</dbReference>
<name>A0A833L1R1_UNCSA</name>
<evidence type="ECO:0000256" key="1">
    <source>
        <dbReference type="ARBA" id="ARBA00022741"/>
    </source>
</evidence>
<organism evidence="5 6">
    <name type="scientific">Candidatus Saganbacteria bacterium</name>
    <dbReference type="NCBI Taxonomy" id="2575572"/>
    <lineage>
        <taxon>Bacteria</taxon>
        <taxon>Bacillati</taxon>
        <taxon>Saganbacteria</taxon>
    </lineage>
</organism>
<keyword evidence="2 3" id="KW-0067">ATP-binding</keyword>
<accession>A0A833L1R1</accession>
<dbReference type="InterPro" id="IPR027417">
    <property type="entry name" value="P-loop_NTPase"/>
</dbReference>
<dbReference type="Proteomes" id="UP000488506">
    <property type="component" value="Unassembled WGS sequence"/>
</dbReference>